<dbReference type="EMBL" id="BSFJ01000005">
    <property type="protein sequence ID" value="GLK71727.1"/>
    <property type="molecule type" value="Genomic_DNA"/>
</dbReference>
<accession>A0A9W6MZ77</accession>
<evidence type="ECO:0000313" key="1">
    <source>
        <dbReference type="EMBL" id="GLK71727.1"/>
    </source>
</evidence>
<comment type="caution">
    <text evidence="1">The sequence shown here is derived from an EMBL/GenBank/DDBJ whole genome shotgun (WGS) entry which is preliminary data.</text>
</comment>
<reference evidence="1" key="2">
    <citation type="submission" date="2023-01" db="EMBL/GenBank/DDBJ databases">
        <authorList>
            <person name="Sun Q."/>
            <person name="Evtushenko L."/>
        </authorList>
    </citation>
    <scope>NUCLEOTIDE SEQUENCE</scope>
    <source>
        <strain evidence="1">VKM B-2484</strain>
    </source>
</reference>
<gene>
    <name evidence="1" type="ORF">GCM10017643_18420</name>
</gene>
<dbReference type="AlphaFoldDB" id="A0A9W6MZ77"/>
<reference evidence="1" key="1">
    <citation type="journal article" date="2014" name="Int. J. Syst. Evol. Microbiol.">
        <title>Complete genome sequence of Corynebacterium casei LMG S-19264T (=DSM 44701T), isolated from a smear-ripened cheese.</title>
        <authorList>
            <consortium name="US DOE Joint Genome Institute (JGI-PGF)"/>
            <person name="Walter F."/>
            <person name="Albersmeier A."/>
            <person name="Kalinowski J."/>
            <person name="Ruckert C."/>
        </authorList>
    </citation>
    <scope>NUCLEOTIDE SEQUENCE</scope>
    <source>
        <strain evidence="1">VKM B-2484</strain>
    </source>
</reference>
<name>A0A9W6MZ77_9HYPH</name>
<organism evidence="1 2">
    <name type="scientific">Ancylobacter dichloromethanicus</name>
    <dbReference type="NCBI Taxonomy" id="518825"/>
    <lineage>
        <taxon>Bacteria</taxon>
        <taxon>Pseudomonadati</taxon>
        <taxon>Pseudomonadota</taxon>
        <taxon>Alphaproteobacteria</taxon>
        <taxon>Hyphomicrobiales</taxon>
        <taxon>Xanthobacteraceae</taxon>
        <taxon>Ancylobacter</taxon>
    </lineage>
</organism>
<protein>
    <submittedName>
        <fullName evidence="1">Uncharacterized protein</fullName>
    </submittedName>
</protein>
<proteinExistence type="predicted"/>
<keyword evidence="2" id="KW-1185">Reference proteome</keyword>
<dbReference type="Proteomes" id="UP001143370">
    <property type="component" value="Unassembled WGS sequence"/>
</dbReference>
<sequence length="151" mass="15952">MAWVPNVYETVVAPESLADLGESALQAPQAPFGPATDAGVYPSGERDLPPTLTRSCHGHALRGLPMTPVRTPPPSAEAVATMVAASEKILTGAPTRIQAARDAMSAIRTRMAADGAEPAALEALGDHIRLLDTHLRRRCKALLKPVCNEIE</sequence>
<evidence type="ECO:0000313" key="2">
    <source>
        <dbReference type="Proteomes" id="UP001143370"/>
    </source>
</evidence>